<dbReference type="AlphaFoldDB" id="A0A1J8PJL4"/>
<dbReference type="EMBL" id="LVVM01006478">
    <property type="protein sequence ID" value="OJA07987.1"/>
    <property type="molecule type" value="Genomic_DNA"/>
</dbReference>
<reference evidence="3 4" key="1">
    <citation type="submission" date="2016-03" db="EMBL/GenBank/DDBJ databases">
        <title>Comparative genomics of the ectomycorrhizal sister species Rhizopogon vinicolor and Rhizopogon vesiculosus (Basidiomycota: Boletales) reveals a divergence of the mating type B locus.</title>
        <authorList>
            <person name="Mujic A.B."/>
            <person name="Kuo A."/>
            <person name="Tritt A."/>
            <person name="Lipzen A."/>
            <person name="Chen C."/>
            <person name="Johnson J."/>
            <person name="Sharma A."/>
            <person name="Barry K."/>
            <person name="Grigoriev I.V."/>
            <person name="Spatafora J.W."/>
        </authorList>
    </citation>
    <scope>NUCLEOTIDE SEQUENCE [LARGE SCALE GENOMIC DNA]</scope>
    <source>
        <strain evidence="3 4">AM-OR11-056</strain>
    </source>
</reference>
<organism evidence="3 4">
    <name type="scientific">Rhizopogon vesiculosus</name>
    <dbReference type="NCBI Taxonomy" id="180088"/>
    <lineage>
        <taxon>Eukaryota</taxon>
        <taxon>Fungi</taxon>
        <taxon>Dikarya</taxon>
        <taxon>Basidiomycota</taxon>
        <taxon>Agaricomycotina</taxon>
        <taxon>Agaricomycetes</taxon>
        <taxon>Agaricomycetidae</taxon>
        <taxon>Boletales</taxon>
        <taxon>Suillineae</taxon>
        <taxon>Rhizopogonaceae</taxon>
        <taxon>Rhizopogon</taxon>
    </lineage>
</organism>
<comment type="caution">
    <text evidence="3">The sequence shown here is derived from an EMBL/GenBank/DDBJ whole genome shotgun (WGS) entry which is preliminary data.</text>
</comment>
<dbReference type="OrthoDB" id="2590590at2759"/>
<dbReference type="Proteomes" id="UP000183567">
    <property type="component" value="Unassembled WGS sequence"/>
</dbReference>
<feature type="region of interest" description="Disordered" evidence="2">
    <location>
        <begin position="159"/>
        <end position="180"/>
    </location>
</feature>
<dbReference type="STRING" id="180088.A0A1J8PJL4"/>
<feature type="region of interest" description="Disordered" evidence="2">
    <location>
        <begin position="1"/>
        <end position="103"/>
    </location>
</feature>
<evidence type="ECO:0000313" key="3">
    <source>
        <dbReference type="EMBL" id="OJA07987.1"/>
    </source>
</evidence>
<sequence>MVPMTRSAQSTPSRAKSRSSIGNTTDLPTPGTSPRRTPHCKSCHRPRQGHPRSGCPYAEPMVSPQNSGATEDGIVDELSSLRIVNPNDESPPLSPETPTQSKKLKRRLSVRFALLPAGSLASLSSTSSEIVERLLQPGMMSSMSDDEDGQSPILQWRRTLDDTRSTPEDNSEASELDVGAAKELHATNHTHSGTGMSRRMPCTLLTPTPSLASTVPLSIQHSSDRMDMNKTVFLDPEPETKPRPLERTMSTDERSLFLDNLTQSSGAAPAMLFSVPLVDIMTVQRDAEKLGFSVRVLPNGNSQEHRWVILAKEESAANFLEQRLTEEEEKERKAKRGAGHLGAAASGALLCKAFGAEQDDQGTGDLPTYNDIAAQSGPNSRFGRWRGWIEKRAAERYAEVTPDEYERRRARGWGDDPSSMQPVESPDLTPIMQEPQQLRHHSPLHLRIDPDLTPPSPSQTLPDTFIDSEPSLEPSLHIPEEHLSPTHLSIYHFGSRFLPHSTAPIRCILPLHRDRLLLIGTDTGLSVLNMFPSKWADETSGGTGLIQKGPADAQARVIWKGEAVYQMSILEYEDAGERTPQGVVLALVGPELDGPPSSGSYQESPRSLRMYNLASLTSLAKWTISQQVAKPIDLRRSSDWRPQEMPVKKHRPANSITKGLRNLMTESPIRTRPASFLASSSAKRQSPPVKKDSSWDIVDDLPLRWATDFTSLSSTGSRMSNASVVCYALWHEGSARSTRRALLAVATKTNIYLYETPKGERAFHFAKEFYTPVQPRSLTFVQQSVQEIFRSPSDVGSPGSTSGHHHSRVPSDNPHTSVVATYGAQTAIFVVFDKKAGIIRIADSAVAEVEMVESVGGVSGFSPVAGSGSGGSLGGSIGTRRSRASLDFSGTKEHKATWILPSRAEIPPMQTLHSDSSVYLLTRGKITHVVASPLPASIQATPPLYTVTWNYPPSSVTARIHLPPPPSDLQESASEPSLQLIGMGDEGIEVHEVPLTYLSGSSKGKGKALPDPPIAQIPIGETGFLTTGGHWHRYIGAPQLERLNSAMSSSSIESIGTEELVSRVKAEEGVYGWWRKEWEDWRIFWLGGDTTNGVDYSPAGNSGW</sequence>
<keyword evidence="4" id="KW-1185">Reference proteome</keyword>
<proteinExistence type="predicted"/>
<feature type="coiled-coil region" evidence="1">
    <location>
        <begin position="310"/>
        <end position="337"/>
    </location>
</feature>
<keyword evidence="1" id="KW-0175">Coiled coil</keyword>
<feature type="region of interest" description="Disordered" evidence="2">
    <location>
        <begin position="791"/>
        <end position="816"/>
    </location>
</feature>
<gene>
    <name evidence="3" type="ORF">AZE42_01080</name>
</gene>
<evidence type="ECO:0000256" key="1">
    <source>
        <dbReference type="SAM" id="Coils"/>
    </source>
</evidence>
<evidence type="ECO:0000256" key="2">
    <source>
        <dbReference type="SAM" id="MobiDB-lite"/>
    </source>
</evidence>
<protein>
    <submittedName>
        <fullName evidence="3">Uncharacterized protein</fullName>
    </submittedName>
</protein>
<feature type="compositionally biased region" description="Basic residues" evidence="2">
    <location>
        <begin position="36"/>
        <end position="50"/>
    </location>
</feature>
<accession>A0A1J8PJL4</accession>
<name>A0A1J8PJL4_9AGAM</name>
<evidence type="ECO:0000313" key="4">
    <source>
        <dbReference type="Proteomes" id="UP000183567"/>
    </source>
</evidence>
<feature type="compositionally biased region" description="Polar residues" evidence="2">
    <location>
        <begin position="1"/>
        <end position="35"/>
    </location>
</feature>